<reference evidence="2 3" key="1">
    <citation type="submission" date="2012-05" db="EMBL/GenBank/DDBJ databases">
        <title>Finished chromosome of genome of Chamaesiphon sp. PCC 6605.</title>
        <authorList>
            <consortium name="US DOE Joint Genome Institute"/>
            <person name="Gugger M."/>
            <person name="Coursin T."/>
            <person name="Rippka R."/>
            <person name="Tandeau De Marsac N."/>
            <person name="Huntemann M."/>
            <person name="Wei C.-L."/>
            <person name="Han J."/>
            <person name="Detter J.C."/>
            <person name="Han C."/>
            <person name="Tapia R."/>
            <person name="Chen A."/>
            <person name="Kyrpides N."/>
            <person name="Mavromatis K."/>
            <person name="Markowitz V."/>
            <person name="Szeto E."/>
            <person name="Ivanova N."/>
            <person name="Pagani I."/>
            <person name="Pati A."/>
            <person name="Goodwin L."/>
            <person name="Nordberg H.P."/>
            <person name="Cantor M.N."/>
            <person name="Hua S.X."/>
            <person name="Woyke T."/>
            <person name="Kerfeld C.A."/>
        </authorList>
    </citation>
    <scope>NUCLEOTIDE SEQUENCE [LARGE SCALE GENOMIC DNA]</scope>
    <source>
        <strain evidence="3">ATCC 27169 / PCC 6605</strain>
    </source>
</reference>
<evidence type="ECO:0000313" key="2">
    <source>
        <dbReference type="EMBL" id="AFY94919.1"/>
    </source>
</evidence>
<dbReference type="eggNOG" id="COG1262">
    <property type="taxonomic scope" value="Bacteria"/>
</dbReference>
<gene>
    <name evidence="2" type="ORF">Cha6605_3956</name>
</gene>
<dbReference type="Gene3D" id="1.10.510.10">
    <property type="entry name" value="Transferase(Phosphotransferase) domain 1"/>
    <property type="match status" value="1"/>
</dbReference>
<dbReference type="PROSITE" id="PS50011">
    <property type="entry name" value="PROTEIN_KINASE_DOM"/>
    <property type="match status" value="1"/>
</dbReference>
<dbReference type="PANTHER" id="PTHR23150:SF19">
    <property type="entry name" value="FORMYLGLYCINE-GENERATING ENZYME"/>
    <property type="match status" value="1"/>
</dbReference>
<dbReference type="InterPro" id="IPR011009">
    <property type="entry name" value="Kinase-like_dom_sf"/>
</dbReference>
<dbReference type="InterPro" id="IPR042095">
    <property type="entry name" value="SUMF_sf"/>
</dbReference>
<dbReference type="PANTHER" id="PTHR23150">
    <property type="entry name" value="SULFATASE MODIFYING FACTOR 1, 2"/>
    <property type="match status" value="1"/>
</dbReference>
<dbReference type="KEGG" id="cmp:Cha6605_3956"/>
<dbReference type="Pfam" id="PF00069">
    <property type="entry name" value="Pkinase"/>
    <property type="match status" value="1"/>
</dbReference>
<dbReference type="HOGENOM" id="CLU_012431_6_1_3"/>
<dbReference type="GO" id="GO:0120147">
    <property type="term" value="F:formylglycine-generating oxidase activity"/>
    <property type="evidence" value="ECO:0007669"/>
    <property type="project" value="TreeGrafter"/>
</dbReference>
<feature type="domain" description="Protein kinase" evidence="1">
    <location>
        <begin position="1"/>
        <end position="117"/>
    </location>
</feature>
<dbReference type="GO" id="GO:0005524">
    <property type="term" value="F:ATP binding"/>
    <property type="evidence" value="ECO:0007669"/>
    <property type="project" value="InterPro"/>
</dbReference>
<evidence type="ECO:0000313" key="3">
    <source>
        <dbReference type="Proteomes" id="UP000010366"/>
    </source>
</evidence>
<name>K9UL49_CHAP6</name>
<sequence>MVLVDFGAAKQATQSMLAKTGTAIGSAEFAAPEQARRKPVFASDIYSLGVTCIYLLTQVSPFDLFDMNEDAWVWRDYLVNNPVDEKLGKVLDKMIANVLPQRYQSAIDVLTDLTGFARNTISTLPPSSASKLENLDLSINHDPNLEFFEFETAQIVTIKKTVKKKISLKEGVVFKRWVEHEIDEMIDVPEVQRRKGKAQQFVQDLENGVKLEMVYIPAGSFMMGSNKNNKEKPIHQVNLSPFYMGKYTITQQQYQAIMGTNPSRFKGKNRPVENISWDDAFKFCEKLSRHIGREYTLPTESQWEYACRAGTTTSFYFGETITSDLVNYSEFHKETTDVGSFPPNAFGLYDMHGNVCEWCLDTWHENYMRAPMNGSAWIENNKTFFYVLRGGSFLDKSDRCNSAFRDWYTHAAKLHYNGLRVVCLPFS</sequence>
<dbReference type="AlphaFoldDB" id="K9UL49"/>
<keyword evidence="3" id="KW-1185">Reference proteome</keyword>
<proteinExistence type="predicted"/>
<dbReference type="Pfam" id="PF03781">
    <property type="entry name" value="FGE-sulfatase"/>
    <property type="match status" value="1"/>
</dbReference>
<dbReference type="eggNOG" id="COG0515">
    <property type="taxonomic scope" value="Bacteria"/>
</dbReference>
<dbReference type="InterPro" id="IPR000719">
    <property type="entry name" value="Prot_kinase_dom"/>
</dbReference>
<dbReference type="InterPro" id="IPR005532">
    <property type="entry name" value="SUMF_dom"/>
</dbReference>
<protein>
    <recommendedName>
        <fullName evidence="1">Protein kinase domain-containing protein</fullName>
    </recommendedName>
</protein>
<dbReference type="InterPro" id="IPR016187">
    <property type="entry name" value="CTDL_fold"/>
</dbReference>
<dbReference type="SUPFAM" id="SSF56112">
    <property type="entry name" value="Protein kinase-like (PK-like)"/>
    <property type="match status" value="1"/>
</dbReference>
<dbReference type="Proteomes" id="UP000010366">
    <property type="component" value="Chromosome"/>
</dbReference>
<evidence type="ECO:0000259" key="1">
    <source>
        <dbReference type="PROSITE" id="PS50011"/>
    </source>
</evidence>
<accession>K9UL49</accession>
<dbReference type="InterPro" id="IPR051043">
    <property type="entry name" value="Sulfatase_Mod_Factor_Kinase"/>
</dbReference>
<dbReference type="Gene3D" id="3.90.1580.10">
    <property type="entry name" value="paralog of FGE (formylglycine-generating enzyme)"/>
    <property type="match status" value="1"/>
</dbReference>
<dbReference type="GO" id="GO:0004672">
    <property type="term" value="F:protein kinase activity"/>
    <property type="evidence" value="ECO:0007669"/>
    <property type="project" value="InterPro"/>
</dbReference>
<dbReference type="STRING" id="1173020.Cha6605_3956"/>
<dbReference type="EMBL" id="CP003600">
    <property type="protein sequence ID" value="AFY94919.1"/>
    <property type="molecule type" value="Genomic_DNA"/>
</dbReference>
<organism evidence="2 3">
    <name type="scientific">Chamaesiphon minutus (strain ATCC 27169 / PCC 6605)</name>
    <dbReference type="NCBI Taxonomy" id="1173020"/>
    <lineage>
        <taxon>Bacteria</taxon>
        <taxon>Bacillati</taxon>
        <taxon>Cyanobacteriota</taxon>
        <taxon>Cyanophyceae</taxon>
        <taxon>Gomontiellales</taxon>
        <taxon>Chamaesiphonaceae</taxon>
        <taxon>Chamaesiphon</taxon>
    </lineage>
</organism>
<dbReference type="SUPFAM" id="SSF56436">
    <property type="entry name" value="C-type lectin-like"/>
    <property type="match status" value="1"/>
</dbReference>